<protein>
    <submittedName>
        <fullName evidence="2">Uncharacterized protein</fullName>
    </submittedName>
</protein>
<evidence type="ECO:0000313" key="3">
    <source>
        <dbReference type="Proteomes" id="UP001189429"/>
    </source>
</evidence>
<feature type="compositionally biased region" description="Acidic residues" evidence="1">
    <location>
        <begin position="156"/>
        <end position="168"/>
    </location>
</feature>
<keyword evidence="3" id="KW-1185">Reference proteome</keyword>
<evidence type="ECO:0000256" key="1">
    <source>
        <dbReference type="SAM" id="MobiDB-lite"/>
    </source>
</evidence>
<gene>
    <name evidence="2" type="ORF">PCOR1329_LOCUS14131</name>
</gene>
<evidence type="ECO:0000313" key="2">
    <source>
        <dbReference type="EMBL" id="CAK0808577.1"/>
    </source>
</evidence>
<proteinExistence type="predicted"/>
<feature type="region of interest" description="Disordered" evidence="1">
    <location>
        <begin position="117"/>
        <end position="175"/>
    </location>
</feature>
<organism evidence="2 3">
    <name type="scientific">Prorocentrum cordatum</name>
    <dbReference type="NCBI Taxonomy" id="2364126"/>
    <lineage>
        <taxon>Eukaryota</taxon>
        <taxon>Sar</taxon>
        <taxon>Alveolata</taxon>
        <taxon>Dinophyceae</taxon>
        <taxon>Prorocentrales</taxon>
        <taxon>Prorocentraceae</taxon>
        <taxon>Prorocentrum</taxon>
    </lineage>
</organism>
<dbReference type="Proteomes" id="UP001189429">
    <property type="component" value="Unassembled WGS sequence"/>
</dbReference>
<reference evidence="2" key="1">
    <citation type="submission" date="2023-10" db="EMBL/GenBank/DDBJ databases">
        <authorList>
            <person name="Chen Y."/>
            <person name="Shah S."/>
            <person name="Dougan E. K."/>
            <person name="Thang M."/>
            <person name="Chan C."/>
        </authorList>
    </citation>
    <scope>NUCLEOTIDE SEQUENCE [LARGE SCALE GENOMIC DNA]</scope>
</reference>
<sequence length="175" mass="19102">MASQAVSVDSQEEYGADHTEYHDELVTAKDGLDTMMTVVGAWMHKLASIDKPRYVEKLSLDIEQLATEASMLISSITMVLNGPPPEEHVEPKPMISHAQGLLEKYESLRPHANFLIEPASSPLKRHPSDESKIPAKKSLKVEGAPADATLEKPADADQESDEEGDSDIPQDSLVS</sequence>
<comment type="caution">
    <text evidence="2">The sequence shown here is derived from an EMBL/GenBank/DDBJ whole genome shotgun (WGS) entry which is preliminary data.</text>
</comment>
<accession>A0ABN9QXS9</accession>
<name>A0ABN9QXS9_9DINO</name>
<dbReference type="EMBL" id="CAUYUJ010004213">
    <property type="protein sequence ID" value="CAK0808577.1"/>
    <property type="molecule type" value="Genomic_DNA"/>
</dbReference>